<dbReference type="SUPFAM" id="SSF81665">
    <property type="entry name" value="Calcium ATPase, transmembrane domain M"/>
    <property type="match status" value="1"/>
</dbReference>
<dbReference type="PANTHER" id="PTHR43520:SF8">
    <property type="entry name" value="P-TYPE CU(+) TRANSPORTER"/>
    <property type="match status" value="1"/>
</dbReference>
<evidence type="ECO:0000256" key="17">
    <source>
        <dbReference type="ARBA" id="ARBA00023136"/>
    </source>
</evidence>
<dbReference type="GO" id="GO:0005507">
    <property type="term" value="F:copper ion binding"/>
    <property type="evidence" value="ECO:0007669"/>
    <property type="project" value="InterPro"/>
</dbReference>
<feature type="transmembrane region" description="Helical" evidence="18">
    <location>
        <begin position="424"/>
        <end position="452"/>
    </location>
</feature>
<dbReference type="SUPFAM" id="SSF81653">
    <property type="entry name" value="Calcium ATPase, transduction domain A"/>
    <property type="match status" value="1"/>
</dbReference>
<keyword evidence="10" id="KW-0187">Copper transport</keyword>
<evidence type="ECO:0000256" key="12">
    <source>
        <dbReference type="ARBA" id="ARBA00022842"/>
    </source>
</evidence>
<comment type="similarity">
    <text evidence="2 18">Belongs to the cation transport ATPase (P-type) (TC 3.A.3) family. Type IB subfamily.</text>
</comment>
<evidence type="ECO:0000256" key="6">
    <source>
        <dbReference type="ARBA" id="ARBA00022692"/>
    </source>
</evidence>
<dbReference type="FunFam" id="3.30.70.100:FF:000005">
    <property type="entry name" value="Copper-exporting P-type ATPase A"/>
    <property type="match status" value="2"/>
</dbReference>
<comment type="subcellular location">
    <subcellularLocation>
        <location evidence="1">Cell membrane</location>
        <topology evidence="1">Multi-pass membrane protein</topology>
    </subcellularLocation>
</comment>
<feature type="transmembrane region" description="Helical" evidence="18">
    <location>
        <begin position="757"/>
        <end position="775"/>
    </location>
</feature>
<dbReference type="NCBIfam" id="TIGR00003">
    <property type="entry name" value="copper ion binding protein"/>
    <property type="match status" value="2"/>
</dbReference>
<evidence type="ECO:0000256" key="14">
    <source>
        <dbReference type="ARBA" id="ARBA00022989"/>
    </source>
</evidence>
<evidence type="ECO:0000256" key="9">
    <source>
        <dbReference type="ARBA" id="ARBA00022741"/>
    </source>
</evidence>
<keyword evidence="5 18" id="KW-1003">Cell membrane</keyword>
<dbReference type="InterPro" id="IPR006121">
    <property type="entry name" value="HMA_dom"/>
</dbReference>
<dbReference type="SFLD" id="SFLDS00003">
    <property type="entry name" value="Haloacid_Dehalogenase"/>
    <property type="match status" value="1"/>
</dbReference>
<evidence type="ECO:0000256" key="4">
    <source>
        <dbReference type="ARBA" id="ARBA00022448"/>
    </source>
</evidence>
<dbReference type="PRINTS" id="PR00120">
    <property type="entry name" value="HATPASE"/>
</dbReference>
<dbReference type="InterPro" id="IPR036412">
    <property type="entry name" value="HAD-like_sf"/>
</dbReference>
<keyword evidence="15" id="KW-0186">Copper</keyword>
<keyword evidence="11 18" id="KW-0067">ATP-binding</keyword>
<protein>
    <recommendedName>
        <fullName evidence="3">P-type Cu(+) transporter</fullName>
        <ecNumber evidence="3">7.2.2.8</ecNumber>
    </recommendedName>
</protein>
<dbReference type="InterPro" id="IPR008250">
    <property type="entry name" value="ATPase_P-typ_transduc_dom_A_sf"/>
</dbReference>
<dbReference type="Pfam" id="PF00702">
    <property type="entry name" value="Hydrolase"/>
    <property type="match status" value="1"/>
</dbReference>
<dbReference type="SUPFAM" id="SSF56784">
    <property type="entry name" value="HAD-like"/>
    <property type="match status" value="1"/>
</dbReference>
<dbReference type="EMBL" id="LR027517">
    <property type="protein sequence ID" value="VCU54378.1"/>
    <property type="molecule type" value="Genomic_DNA"/>
</dbReference>
<dbReference type="Pfam" id="PF00122">
    <property type="entry name" value="E1-E2_ATPase"/>
    <property type="match status" value="1"/>
</dbReference>
<keyword evidence="4" id="KW-0813">Transport</keyword>
<dbReference type="NCBIfam" id="TIGR01525">
    <property type="entry name" value="ATPase-IB_hvy"/>
    <property type="match status" value="1"/>
</dbReference>
<dbReference type="RefSeq" id="WP_124105385.1">
    <property type="nucleotide sequence ID" value="NZ_LR027517.1"/>
</dbReference>
<keyword evidence="17 18" id="KW-0472">Membrane</keyword>
<keyword evidence="7 18" id="KW-0479">Metal-binding</keyword>
<dbReference type="Proteomes" id="UP000279841">
    <property type="component" value="Chromosome"/>
</dbReference>
<dbReference type="PRINTS" id="PR00119">
    <property type="entry name" value="CATATPASE"/>
</dbReference>
<evidence type="ECO:0000256" key="1">
    <source>
        <dbReference type="ARBA" id="ARBA00004651"/>
    </source>
</evidence>
<gene>
    <name evidence="20" type="primary">actP_2</name>
    <name evidence="20" type="ORF">TTHN1_02193</name>
</gene>
<dbReference type="InterPro" id="IPR018303">
    <property type="entry name" value="ATPase_P-typ_P_site"/>
</dbReference>
<evidence type="ECO:0000256" key="7">
    <source>
        <dbReference type="ARBA" id="ARBA00022723"/>
    </source>
</evidence>
<name>A0A3P4AVC0_THETH</name>
<dbReference type="InterPro" id="IPR006122">
    <property type="entry name" value="HMA_Cu_ion-bd"/>
</dbReference>
<dbReference type="Gene3D" id="3.40.1110.10">
    <property type="entry name" value="Calcium-transporting ATPase, cytoplasmic domain N"/>
    <property type="match status" value="1"/>
</dbReference>
<keyword evidence="12" id="KW-0460">Magnesium</keyword>
<dbReference type="PROSITE" id="PS50846">
    <property type="entry name" value="HMA_2"/>
    <property type="match status" value="2"/>
</dbReference>
<dbReference type="EC" id="7.2.2.8" evidence="3"/>
<evidence type="ECO:0000256" key="15">
    <source>
        <dbReference type="ARBA" id="ARBA00023008"/>
    </source>
</evidence>
<keyword evidence="6 18" id="KW-0812">Transmembrane</keyword>
<dbReference type="InterPro" id="IPR023214">
    <property type="entry name" value="HAD_sf"/>
</dbReference>
<dbReference type="CDD" id="cd02094">
    <property type="entry name" value="P-type_ATPase_Cu-like"/>
    <property type="match status" value="1"/>
</dbReference>
<feature type="transmembrane region" description="Helical" evidence="18">
    <location>
        <begin position="396"/>
        <end position="418"/>
    </location>
</feature>
<dbReference type="InterPro" id="IPR023298">
    <property type="entry name" value="ATPase_P-typ_TM_dom_sf"/>
</dbReference>
<dbReference type="NCBIfam" id="TIGR01511">
    <property type="entry name" value="ATPase-IB1_Cu"/>
    <property type="match status" value="1"/>
</dbReference>
<sequence length="798" mass="84738">MAQEIKVGVRGMTCAACVARVERALKRAEGVEEARVNLTTEEAFLRLQEGVDLKEVLKRVEEAGYEPVVARAEIPVKGMTCAACVARVERAIKRLPGVVSATVNLAAEKAFVEYLPDTVSLARIRQAIREAGYEPLEGTEEARKEAPTYRKDLLLALPFALLTLLLAMGPMLLPLPHFPGFLQALTALPVLYAGRRFFRQALAEARHLSFGMSTLVALGAGSAYLYSFLVLLFPGLFPEEARHLYFEAGAVILTLILLGKHLEEGAKGKASEAIRKLLALRPKTARVVQDGEEKEVPAEALIPGDVVRVLPGERIPADGVVLEGQSHVDESMLTGEPIPKAKGPGDEVVGGTVNGEGALLVRVSRVGEATFLAQMARMVEEAQGHKPKVQELADRIAGVFVPVVLGIALLTFLLWLFLGPGLAHAFVAALAVLLIACPCAMGLATPAAIAVATGRAAEMGLLFRKGTALEALARADTVVLDKTGTLTRGKPTLVKVLPFGLLREEALRLAAALERGSEHPLAKAVLEAAESLPQAQAEEVRALPGEGVEGRVEGRRLHLGGPALMERLGVPLPEEAKALPEEGYTPLYLVEGTKLLAAFAVFDPPRPEAQEAVAALKALGLKLVLLTGDHPAPARRVAEALGIPEVLAGVKPEGKVEAIRRLQAEGRKVVFVGDGINDAAALAQADVGLAMGSGTDIALEAGDVVLLTPDLRGVVNAVRLARRTLRTIYLNFFWAYAYNVVLIPVAAGALYPFTGLLLNPMLAAAAMSLSSLFVLTNSLRLRGFRPQALPSLNPAASS</sequence>
<dbReference type="PROSITE" id="PS01229">
    <property type="entry name" value="COF_2"/>
    <property type="match status" value="1"/>
</dbReference>
<evidence type="ECO:0000256" key="11">
    <source>
        <dbReference type="ARBA" id="ARBA00022840"/>
    </source>
</evidence>
<dbReference type="GO" id="GO:0016887">
    <property type="term" value="F:ATP hydrolysis activity"/>
    <property type="evidence" value="ECO:0007669"/>
    <property type="project" value="InterPro"/>
</dbReference>
<evidence type="ECO:0000256" key="13">
    <source>
        <dbReference type="ARBA" id="ARBA00022967"/>
    </source>
</evidence>
<dbReference type="InterPro" id="IPR059000">
    <property type="entry name" value="ATPase_P-type_domA"/>
</dbReference>
<keyword evidence="14 18" id="KW-1133">Transmembrane helix</keyword>
<feature type="transmembrane region" description="Helical" evidence="18">
    <location>
        <begin position="728"/>
        <end position="751"/>
    </location>
</feature>
<feature type="transmembrane region" description="Helical" evidence="18">
    <location>
        <begin position="215"/>
        <end position="237"/>
    </location>
</feature>
<dbReference type="InterPro" id="IPR036163">
    <property type="entry name" value="HMA_dom_sf"/>
</dbReference>
<evidence type="ECO:0000256" key="16">
    <source>
        <dbReference type="ARBA" id="ARBA00023065"/>
    </source>
</evidence>
<dbReference type="SUPFAM" id="SSF55008">
    <property type="entry name" value="HMA, heavy metal-associated domain"/>
    <property type="match status" value="2"/>
</dbReference>
<keyword evidence="8" id="KW-0677">Repeat</keyword>
<keyword evidence="16" id="KW-0406">Ion transport</keyword>
<dbReference type="InterPro" id="IPR023299">
    <property type="entry name" value="ATPase_P-typ_cyto_dom_N"/>
</dbReference>
<dbReference type="FunFam" id="2.70.150.10:FF:000020">
    <property type="entry name" value="Copper-exporting P-type ATPase A"/>
    <property type="match status" value="1"/>
</dbReference>
<dbReference type="Gene3D" id="3.40.50.1000">
    <property type="entry name" value="HAD superfamily/HAD-like"/>
    <property type="match status" value="1"/>
</dbReference>
<evidence type="ECO:0000256" key="10">
    <source>
        <dbReference type="ARBA" id="ARBA00022796"/>
    </source>
</evidence>
<dbReference type="GO" id="GO:0140581">
    <property type="term" value="F:P-type monovalent copper transporter activity"/>
    <property type="evidence" value="ECO:0007669"/>
    <property type="project" value="UniProtKB-EC"/>
</dbReference>
<dbReference type="CDD" id="cd00371">
    <property type="entry name" value="HMA"/>
    <property type="match status" value="2"/>
</dbReference>
<evidence type="ECO:0000256" key="2">
    <source>
        <dbReference type="ARBA" id="ARBA00006024"/>
    </source>
</evidence>
<dbReference type="SFLD" id="SFLDG00002">
    <property type="entry name" value="C1.7:_P-type_atpase_like"/>
    <property type="match status" value="1"/>
</dbReference>
<evidence type="ECO:0000256" key="5">
    <source>
        <dbReference type="ARBA" id="ARBA00022475"/>
    </source>
</evidence>
<evidence type="ECO:0000313" key="20">
    <source>
        <dbReference type="EMBL" id="VCU54378.1"/>
    </source>
</evidence>
<dbReference type="InterPro" id="IPR001757">
    <property type="entry name" value="P_typ_ATPase"/>
</dbReference>
<dbReference type="AlphaFoldDB" id="A0A3P4AVC0"/>
<keyword evidence="13" id="KW-1278">Translocase</keyword>
<dbReference type="GO" id="GO:0043682">
    <property type="term" value="F:P-type divalent copper transporter activity"/>
    <property type="evidence" value="ECO:0007669"/>
    <property type="project" value="TreeGrafter"/>
</dbReference>
<dbReference type="InterPro" id="IPR017969">
    <property type="entry name" value="Heavy-metal-associated_CS"/>
</dbReference>
<accession>A0A3P4AVC0</accession>
<evidence type="ECO:0000313" key="21">
    <source>
        <dbReference type="Proteomes" id="UP000279841"/>
    </source>
</evidence>
<dbReference type="GO" id="GO:0055070">
    <property type="term" value="P:copper ion homeostasis"/>
    <property type="evidence" value="ECO:0007669"/>
    <property type="project" value="TreeGrafter"/>
</dbReference>
<proteinExistence type="inferred from homology"/>
<evidence type="ECO:0000259" key="19">
    <source>
        <dbReference type="PROSITE" id="PS50846"/>
    </source>
</evidence>
<dbReference type="PROSITE" id="PS01047">
    <property type="entry name" value="HMA_1"/>
    <property type="match status" value="2"/>
</dbReference>
<dbReference type="SFLD" id="SFLDF00027">
    <property type="entry name" value="p-type_atpase"/>
    <property type="match status" value="1"/>
</dbReference>
<dbReference type="InterPro" id="IPR044492">
    <property type="entry name" value="P_typ_ATPase_HD_dom"/>
</dbReference>
<evidence type="ECO:0000256" key="18">
    <source>
        <dbReference type="RuleBase" id="RU362081"/>
    </source>
</evidence>
<organism evidence="20 21">
    <name type="scientific">Thermus thermophilus</name>
    <dbReference type="NCBI Taxonomy" id="274"/>
    <lineage>
        <taxon>Bacteria</taxon>
        <taxon>Thermotogati</taxon>
        <taxon>Deinococcota</taxon>
        <taxon>Deinococci</taxon>
        <taxon>Thermales</taxon>
        <taxon>Thermaceae</taxon>
        <taxon>Thermus</taxon>
    </lineage>
</organism>
<dbReference type="PANTHER" id="PTHR43520">
    <property type="entry name" value="ATP7, ISOFORM B"/>
    <property type="match status" value="1"/>
</dbReference>
<dbReference type="GO" id="GO:0005524">
    <property type="term" value="F:ATP binding"/>
    <property type="evidence" value="ECO:0007669"/>
    <property type="project" value="UniProtKB-UniRule"/>
</dbReference>
<keyword evidence="9 18" id="KW-0547">Nucleotide-binding</keyword>
<dbReference type="GO" id="GO:0005886">
    <property type="term" value="C:plasma membrane"/>
    <property type="evidence" value="ECO:0007669"/>
    <property type="project" value="UniProtKB-SubCell"/>
</dbReference>
<dbReference type="PROSITE" id="PS00154">
    <property type="entry name" value="ATPASE_E1_E2"/>
    <property type="match status" value="1"/>
</dbReference>
<dbReference type="InterPro" id="IPR027256">
    <property type="entry name" value="P-typ_ATPase_IB"/>
</dbReference>
<dbReference type="Gene3D" id="2.70.150.10">
    <property type="entry name" value="Calcium-transporting ATPase, cytoplasmic transduction domain A"/>
    <property type="match status" value="1"/>
</dbReference>
<dbReference type="Pfam" id="PF00403">
    <property type="entry name" value="HMA"/>
    <property type="match status" value="2"/>
</dbReference>
<evidence type="ECO:0000256" key="8">
    <source>
        <dbReference type="ARBA" id="ARBA00022737"/>
    </source>
</evidence>
<feature type="transmembrane region" description="Helical" evidence="18">
    <location>
        <begin position="153"/>
        <end position="172"/>
    </location>
</feature>
<feature type="domain" description="HMA" evidence="19">
    <location>
        <begin position="70"/>
        <end position="136"/>
    </location>
</feature>
<evidence type="ECO:0000256" key="3">
    <source>
        <dbReference type="ARBA" id="ARBA00012517"/>
    </source>
</evidence>
<dbReference type="Gene3D" id="3.30.70.100">
    <property type="match status" value="2"/>
</dbReference>
<feature type="domain" description="HMA" evidence="19">
    <location>
        <begin position="3"/>
        <end position="68"/>
    </location>
</feature>
<reference evidence="20 21" key="1">
    <citation type="submission" date="2018-10" db="EMBL/GenBank/DDBJ databases">
        <authorList>
            <person name="Peiro R."/>
            <person name="Begona"/>
            <person name="Cbmso G."/>
            <person name="Lopez M."/>
            <person name="Gonzalez S."/>
            <person name="Sacristan E."/>
            <person name="Castillo E."/>
        </authorList>
    </citation>
    <scope>NUCLEOTIDE SEQUENCE [LARGE SCALE GENOMIC DNA]</scope>
    <source>
        <strain evidence="20">TTHNAR1</strain>
    </source>
</reference>
<dbReference type="NCBIfam" id="TIGR01494">
    <property type="entry name" value="ATPase_P-type"/>
    <property type="match status" value="1"/>
</dbReference>